<dbReference type="Proteomes" id="UP000006755">
    <property type="component" value="Unassembled WGS sequence"/>
</dbReference>
<dbReference type="RefSeq" id="WP_008484027.1">
    <property type="nucleotide sequence ID" value="NZ_AMRI01000009.1"/>
</dbReference>
<feature type="transmembrane region" description="Helical" evidence="1">
    <location>
        <begin position="373"/>
        <end position="392"/>
    </location>
</feature>
<evidence type="ECO:0000313" key="2">
    <source>
        <dbReference type="EMBL" id="EKE75160.1"/>
    </source>
</evidence>
<feature type="transmembrane region" description="Helical" evidence="1">
    <location>
        <begin position="178"/>
        <end position="201"/>
    </location>
</feature>
<feature type="transmembrane region" description="Helical" evidence="1">
    <location>
        <begin position="119"/>
        <end position="142"/>
    </location>
</feature>
<protein>
    <submittedName>
        <fullName evidence="2">Uncharacterized protein</fullName>
    </submittedName>
</protein>
<feature type="transmembrane region" description="Helical" evidence="1">
    <location>
        <begin position="308"/>
        <end position="330"/>
    </location>
</feature>
<feature type="transmembrane region" description="Helical" evidence="1">
    <location>
        <begin position="404"/>
        <end position="424"/>
    </location>
</feature>
<dbReference type="STRING" id="745411.B3C1_07786"/>
<evidence type="ECO:0000313" key="3">
    <source>
        <dbReference type="Proteomes" id="UP000006755"/>
    </source>
</evidence>
<gene>
    <name evidence="2" type="ORF">B3C1_07786</name>
</gene>
<proteinExistence type="predicted"/>
<feature type="transmembrane region" description="Helical" evidence="1">
    <location>
        <begin position="154"/>
        <end position="171"/>
    </location>
</feature>
<accession>K2KD53</accession>
<comment type="caution">
    <text evidence="2">The sequence shown here is derived from an EMBL/GenBank/DDBJ whole genome shotgun (WGS) entry which is preliminary data.</text>
</comment>
<keyword evidence="1" id="KW-1133">Transmembrane helix</keyword>
<dbReference type="AlphaFoldDB" id="K2KD53"/>
<feature type="transmembrane region" description="Helical" evidence="1">
    <location>
        <begin position="430"/>
        <end position="449"/>
    </location>
</feature>
<keyword evidence="3" id="KW-1185">Reference proteome</keyword>
<sequence>MLGLGLALALLVAAYLKLVPQLARFEGPAKQAEAPLQKGPSPWALMLSQVALHNLGQLLSGTFFVLLLGTWGLAAIMVLYLSLALIQNYLVAGHAIGTGKLSVVAMLSPRTPELLRHLLGMLAVLTLGLLAAFAVGGMTYFLKELFDVPEYGVRLAQLALVLLACFALFSRGRWLVRYLLPALAVLSLAGTLAVFGVALVSDHSQWHFVKAQPLEVIAREWTRVGTLTTFLLGGYLALVPSLAGLCRDRQQRALVGAMPVLVNGAVALLWGAIILALLGAEAGTLVAQQVRDVALAEQLFGEWGREGLFLLTLAPQLALMLVALRAARLAFADALRFAQSRLVQRVLVGLAVLMIFLRVLFSFDVELNPDWPLKIKDCGHLILGVLLLWWPLQRLWQRQCWGGWLPGALALLCGIALAVWNLLWWMDSTWVFAALCATAALVLLVTLWFQRRPKEQGL</sequence>
<feature type="transmembrane region" description="Helical" evidence="1">
    <location>
        <begin position="253"/>
        <end position="278"/>
    </location>
</feature>
<keyword evidence="1" id="KW-0472">Membrane</keyword>
<dbReference type="EMBL" id="AMRI01000009">
    <property type="protein sequence ID" value="EKE75160.1"/>
    <property type="molecule type" value="Genomic_DNA"/>
</dbReference>
<name>K2KD53_9GAMM</name>
<organism evidence="2 3">
    <name type="scientific">Gallaecimonas xiamenensis 3-C-1</name>
    <dbReference type="NCBI Taxonomy" id="745411"/>
    <lineage>
        <taxon>Bacteria</taxon>
        <taxon>Pseudomonadati</taxon>
        <taxon>Pseudomonadota</taxon>
        <taxon>Gammaproteobacteria</taxon>
        <taxon>Enterobacterales</taxon>
        <taxon>Gallaecimonadaceae</taxon>
        <taxon>Gallaecimonas</taxon>
    </lineage>
</organism>
<feature type="transmembrane region" description="Helical" evidence="1">
    <location>
        <begin position="342"/>
        <end position="361"/>
    </location>
</feature>
<reference evidence="2 3" key="1">
    <citation type="journal article" date="2012" name="J. Bacteriol.">
        <title>Genome Sequence of Gallaecimonas xiamenensis Type Strain 3-C-1.</title>
        <authorList>
            <person name="Lai Q."/>
            <person name="Wang L."/>
            <person name="Wang W."/>
            <person name="Shao Z."/>
        </authorList>
    </citation>
    <scope>NUCLEOTIDE SEQUENCE [LARGE SCALE GENOMIC DNA]</scope>
    <source>
        <strain evidence="2 3">3-C-1</strain>
    </source>
</reference>
<feature type="transmembrane region" description="Helical" evidence="1">
    <location>
        <begin position="63"/>
        <end position="83"/>
    </location>
</feature>
<evidence type="ECO:0000256" key="1">
    <source>
        <dbReference type="SAM" id="Phobius"/>
    </source>
</evidence>
<keyword evidence="1" id="KW-0812">Transmembrane</keyword>
<feature type="transmembrane region" description="Helical" evidence="1">
    <location>
        <begin position="221"/>
        <end position="246"/>
    </location>
</feature>